<keyword evidence="2" id="KW-1185">Reference proteome</keyword>
<comment type="caution">
    <text evidence="1">The sequence shown here is derived from an EMBL/GenBank/DDBJ whole genome shotgun (WGS) entry which is preliminary data.</text>
</comment>
<name>A0AAV4PSG7_9ARAC</name>
<dbReference type="Proteomes" id="UP001054837">
    <property type="component" value="Unassembled WGS sequence"/>
</dbReference>
<reference evidence="1 2" key="1">
    <citation type="submission" date="2021-06" db="EMBL/GenBank/DDBJ databases">
        <title>Caerostris darwini draft genome.</title>
        <authorList>
            <person name="Kono N."/>
            <person name="Arakawa K."/>
        </authorList>
    </citation>
    <scope>NUCLEOTIDE SEQUENCE [LARGE SCALE GENOMIC DNA]</scope>
</reference>
<protein>
    <submittedName>
        <fullName evidence="1">Uncharacterized protein</fullName>
    </submittedName>
</protein>
<accession>A0AAV4PSG7</accession>
<dbReference type="EMBL" id="BPLQ01003223">
    <property type="protein sequence ID" value="GIX98759.1"/>
    <property type="molecule type" value="Genomic_DNA"/>
</dbReference>
<organism evidence="1 2">
    <name type="scientific">Caerostris darwini</name>
    <dbReference type="NCBI Taxonomy" id="1538125"/>
    <lineage>
        <taxon>Eukaryota</taxon>
        <taxon>Metazoa</taxon>
        <taxon>Ecdysozoa</taxon>
        <taxon>Arthropoda</taxon>
        <taxon>Chelicerata</taxon>
        <taxon>Arachnida</taxon>
        <taxon>Araneae</taxon>
        <taxon>Araneomorphae</taxon>
        <taxon>Entelegynae</taxon>
        <taxon>Araneoidea</taxon>
        <taxon>Araneidae</taxon>
        <taxon>Caerostris</taxon>
    </lineage>
</organism>
<evidence type="ECO:0000313" key="1">
    <source>
        <dbReference type="EMBL" id="GIX98759.1"/>
    </source>
</evidence>
<dbReference type="AlphaFoldDB" id="A0AAV4PSG7"/>
<sequence>MATIQNRLLLAEHIMTVSFRQQNGGLVSEQRKIISKVSFSVSRVDDVTSVTKCVRITRISMYHAREKKNCSLFFWDLMYDDQVRFVRQQGRSLKITDGGICPLL</sequence>
<proteinExistence type="predicted"/>
<gene>
    <name evidence="1" type="ORF">CDAR_451061</name>
</gene>
<evidence type="ECO:0000313" key="2">
    <source>
        <dbReference type="Proteomes" id="UP001054837"/>
    </source>
</evidence>